<dbReference type="Proteomes" id="UP001451303">
    <property type="component" value="Unassembled WGS sequence"/>
</dbReference>
<gene>
    <name evidence="6" type="ORF">QR685DRAFT_452126</name>
</gene>
<dbReference type="EMBL" id="JAVLET010000015">
    <property type="protein sequence ID" value="KAL0465872.1"/>
    <property type="molecule type" value="Genomic_DNA"/>
</dbReference>
<dbReference type="PANTHER" id="PTHR42940:SF8">
    <property type="entry name" value="VACUOLAR PROTEIN SORTING-ASSOCIATED PROTEIN 11"/>
    <property type="match status" value="1"/>
</dbReference>
<feature type="domain" description="Alcohol dehydrogenase-like C-terminal" evidence="5">
    <location>
        <begin position="107"/>
        <end position="249"/>
    </location>
</feature>
<evidence type="ECO:0000256" key="2">
    <source>
        <dbReference type="ARBA" id="ARBA00022723"/>
    </source>
</evidence>
<sequence>MCGIPLGLCGACGDCTATGTTGIEEEKRGGHYRHYCAHIDGHIGIQVDGVFAEYAVVDSRTSTVIPEGVSLLAAAPLGCAGRTAWRAVKETGLQPGQWLGIVGSGGGLGHLAVQFATKMGLKVVGIEARDEGLELTREMGADVVVDARKGKDEAVEEVGKAVLGDDGKKVDHNGLFATGGVDATINLSDADNVAGLACAITKMHGLTVQVAQPLEVKIPFMELILRDVRIKGSLQCSAEESEELLHFVAEHEVKVKMTPLYGLDQVEELEKVVSSGKLQGRAAIIVDPHQLQHEKEMMSHSLWFDAKT</sequence>
<dbReference type="Pfam" id="PF00107">
    <property type="entry name" value="ADH_zinc_N"/>
    <property type="match status" value="1"/>
</dbReference>
<organism evidence="6 7">
    <name type="scientific">Neurospora intermedia</name>
    <dbReference type="NCBI Taxonomy" id="5142"/>
    <lineage>
        <taxon>Eukaryota</taxon>
        <taxon>Fungi</taxon>
        <taxon>Dikarya</taxon>
        <taxon>Ascomycota</taxon>
        <taxon>Pezizomycotina</taxon>
        <taxon>Sordariomycetes</taxon>
        <taxon>Sordariomycetidae</taxon>
        <taxon>Sordariales</taxon>
        <taxon>Sordariaceae</taxon>
        <taxon>Neurospora</taxon>
    </lineage>
</organism>
<keyword evidence="4" id="KW-0560">Oxidoreductase</keyword>
<dbReference type="Gene3D" id="3.90.180.10">
    <property type="entry name" value="Medium-chain alcohol dehydrogenases, catalytic domain"/>
    <property type="match status" value="1"/>
</dbReference>
<keyword evidence="3" id="KW-0862">Zinc</keyword>
<dbReference type="InterPro" id="IPR036291">
    <property type="entry name" value="NAD(P)-bd_dom_sf"/>
</dbReference>
<evidence type="ECO:0000256" key="1">
    <source>
        <dbReference type="ARBA" id="ARBA00001947"/>
    </source>
</evidence>
<reference evidence="6 7" key="1">
    <citation type="submission" date="2023-09" db="EMBL/GenBank/DDBJ databases">
        <title>Multi-omics analysis of a traditional fermented food reveals byproduct-associated fungal strains for waste-to-food upcycling.</title>
        <authorList>
            <consortium name="Lawrence Berkeley National Laboratory"/>
            <person name="Rekdal V.M."/>
            <person name="Villalobos-Escobedo J.M."/>
            <person name="Rodriguez-Valeron N."/>
            <person name="Garcia M.O."/>
            <person name="Vasquez D.P."/>
            <person name="Damayanti I."/>
            <person name="Sorensen P.M."/>
            <person name="Baidoo E.E."/>
            <person name="De Carvalho A.C."/>
            <person name="Riley R."/>
            <person name="Lipzen A."/>
            <person name="He G."/>
            <person name="Yan M."/>
            <person name="Haridas S."/>
            <person name="Daum C."/>
            <person name="Yoshinaga Y."/>
            <person name="Ng V."/>
            <person name="Grigoriev I.V."/>
            <person name="Munk R."/>
            <person name="Nuraida L."/>
            <person name="Wijaya C.H."/>
            <person name="Morales P.-C."/>
            <person name="Keasling J.D."/>
        </authorList>
    </citation>
    <scope>NUCLEOTIDE SEQUENCE [LARGE SCALE GENOMIC DNA]</scope>
    <source>
        <strain evidence="6 7">FGSC 2613</strain>
    </source>
</reference>
<dbReference type="Gene3D" id="3.40.50.720">
    <property type="entry name" value="NAD(P)-binding Rossmann-like Domain"/>
    <property type="match status" value="1"/>
</dbReference>
<evidence type="ECO:0000313" key="6">
    <source>
        <dbReference type="EMBL" id="KAL0465872.1"/>
    </source>
</evidence>
<dbReference type="SUPFAM" id="SSF51735">
    <property type="entry name" value="NAD(P)-binding Rossmann-fold domains"/>
    <property type="match status" value="1"/>
</dbReference>
<dbReference type="InterPro" id="IPR011032">
    <property type="entry name" value="GroES-like_sf"/>
</dbReference>
<comment type="cofactor">
    <cofactor evidence="1">
        <name>Zn(2+)</name>
        <dbReference type="ChEBI" id="CHEBI:29105"/>
    </cofactor>
</comment>
<comment type="caution">
    <text evidence="6">The sequence shown here is derived from an EMBL/GenBank/DDBJ whole genome shotgun (WGS) entry which is preliminary data.</text>
</comment>
<accession>A0ABR3CZK8</accession>
<evidence type="ECO:0000313" key="7">
    <source>
        <dbReference type="Proteomes" id="UP001451303"/>
    </source>
</evidence>
<protein>
    <recommendedName>
        <fullName evidence="5">Alcohol dehydrogenase-like C-terminal domain-containing protein</fullName>
    </recommendedName>
</protein>
<evidence type="ECO:0000259" key="5">
    <source>
        <dbReference type="Pfam" id="PF00107"/>
    </source>
</evidence>
<keyword evidence="2" id="KW-0479">Metal-binding</keyword>
<dbReference type="PANTHER" id="PTHR42940">
    <property type="entry name" value="ALCOHOL DEHYDROGENASE 1-RELATED"/>
    <property type="match status" value="1"/>
</dbReference>
<keyword evidence="7" id="KW-1185">Reference proteome</keyword>
<proteinExistence type="predicted"/>
<evidence type="ECO:0000256" key="3">
    <source>
        <dbReference type="ARBA" id="ARBA00022833"/>
    </source>
</evidence>
<evidence type="ECO:0000256" key="4">
    <source>
        <dbReference type="ARBA" id="ARBA00023002"/>
    </source>
</evidence>
<dbReference type="InterPro" id="IPR013149">
    <property type="entry name" value="ADH-like_C"/>
</dbReference>
<dbReference type="SUPFAM" id="SSF50129">
    <property type="entry name" value="GroES-like"/>
    <property type="match status" value="1"/>
</dbReference>
<name>A0ABR3CZK8_NEUIN</name>